<keyword evidence="4" id="KW-0812">Transmembrane</keyword>
<dbReference type="SMART" id="SM00091">
    <property type="entry name" value="PAS"/>
    <property type="match status" value="1"/>
</dbReference>
<dbReference type="InterPro" id="IPR004358">
    <property type="entry name" value="Sig_transdc_His_kin-like_C"/>
</dbReference>
<keyword evidence="6" id="KW-0808">Transferase</keyword>
<dbReference type="InterPro" id="IPR000014">
    <property type="entry name" value="PAS"/>
</dbReference>
<dbReference type="PROSITE" id="PS50109">
    <property type="entry name" value="HIS_KIN"/>
    <property type="match status" value="1"/>
</dbReference>
<dbReference type="SUPFAM" id="SSF55874">
    <property type="entry name" value="ATPase domain of HSP90 chaperone/DNA topoisomerase II/histidine kinase"/>
    <property type="match status" value="1"/>
</dbReference>
<keyword evidence="3" id="KW-0597">Phosphoprotein</keyword>
<dbReference type="Pfam" id="PF02518">
    <property type="entry name" value="HATPase_c"/>
    <property type="match status" value="1"/>
</dbReference>
<reference evidence="6 7" key="1">
    <citation type="submission" date="2013-10" db="EMBL/GenBank/DDBJ databases">
        <title>Salinisphaera halophila YIM 95161 Genome Sequencing.</title>
        <authorList>
            <person name="Lai Q."/>
            <person name="Li C."/>
            <person name="Shao Z."/>
        </authorList>
    </citation>
    <scope>NUCLEOTIDE SEQUENCE [LARGE SCALE GENOMIC DNA]</scope>
    <source>
        <strain evidence="6 7">YIM 95161</strain>
    </source>
</reference>
<keyword evidence="4" id="KW-0472">Membrane</keyword>
<dbReference type="InterPro" id="IPR036097">
    <property type="entry name" value="HisK_dim/P_sf"/>
</dbReference>
<keyword evidence="4" id="KW-1133">Transmembrane helix</keyword>
<accession>A0A423QAM5</accession>
<sequence length="545" mass="58798">MSRRVGAPLIRHTEDWRAIATLNAYRGLIGFGLVTLLLFAQAGHLFDVVMPDVFRSACLAYLALWVLSLVAALTRTPPLRAQVLFAVAVDVVFFTTLVLAGTGVAGGLGMLLIAPLSAAGMLLPARLAFLLAACAAIGVLGQEALRPLQIEGARSAFVQAGILGVLFFLSVGLSHWLARRAREGEALAAERAGEVQDLAALNRHIIQQMEIGAIVVDADRRIRLINDAAVRLLDLTETAPQNAALTRVAPAVDEALSHWLQTSAGGIDTLQASGRALLPLFSRLGTARDALVLISLEDALRQSEQAQQLKLVSLGRLTSSIAHEIRNPLGAISHAGQLLAETATLDADGRRLLDIVHRHTRRIDDIIDSILGLSRRSETTRRTIALADWLASCVNDYREYNTRAPDFEIIGIDAALCIEFDPGHLRQVLFNLWDNAQRHARRDETPLRVRLRGHHSRSGLFGLDVADNGPGLGADISDRVMEPFFTTAREGTGLGLHIARELCEANRARLAPVAESDGACFRIVFAQAWAGAGEPATSSIHDARA</sequence>
<dbReference type="OrthoDB" id="9815750at2"/>
<feature type="domain" description="Histidine kinase" evidence="5">
    <location>
        <begin position="320"/>
        <end position="529"/>
    </location>
</feature>
<dbReference type="Proteomes" id="UP000285123">
    <property type="component" value="Unassembled WGS sequence"/>
</dbReference>
<feature type="transmembrane region" description="Helical" evidence="4">
    <location>
        <begin position="53"/>
        <end position="73"/>
    </location>
</feature>
<name>A0A423QAM5_9GAMM</name>
<keyword evidence="6" id="KW-0418">Kinase</keyword>
<gene>
    <name evidence="6" type="ORF">SAHL_00355</name>
</gene>
<dbReference type="SUPFAM" id="SSF47384">
    <property type="entry name" value="Homodimeric domain of signal transducing histidine kinase"/>
    <property type="match status" value="1"/>
</dbReference>
<dbReference type="Pfam" id="PF00512">
    <property type="entry name" value="HisKA"/>
    <property type="match status" value="1"/>
</dbReference>
<feature type="transmembrane region" description="Helical" evidence="4">
    <location>
        <begin position="20"/>
        <end position="41"/>
    </location>
</feature>
<feature type="transmembrane region" description="Helical" evidence="4">
    <location>
        <begin position="157"/>
        <end position="178"/>
    </location>
</feature>
<dbReference type="Gene3D" id="3.30.565.10">
    <property type="entry name" value="Histidine kinase-like ATPase, C-terminal domain"/>
    <property type="match status" value="1"/>
</dbReference>
<dbReference type="PRINTS" id="PR00344">
    <property type="entry name" value="BCTRLSENSOR"/>
</dbReference>
<dbReference type="InterPro" id="IPR036890">
    <property type="entry name" value="HATPase_C_sf"/>
</dbReference>
<comment type="caution">
    <text evidence="6">The sequence shown here is derived from an EMBL/GenBank/DDBJ whole genome shotgun (WGS) entry which is preliminary data.</text>
</comment>
<evidence type="ECO:0000259" key="5">
    <source>
        <dbReference type="PROSITE" id="PS50109"/>
    </source>
</evidence>
<dbReference type="SMART" id="SM00388">
    <property type="entry name" value="HisKA"/>
    <property type="match status" value="1"/>
</dbReference>
<dbReference type="RefSeq" id="WP_123589426.1">
    <property type="nucleotide sequence ID" value="NZ_AYKF01000001.1"/>
</dbReference>
<dbReference type="InterPro" id="IPR003661">
    <property type="entry name" value="HisK_dim/P_dom"/>
</dbReference>
<proteinExistence type="predicted"/>
<organism evidence="6 7">
    <name type="scientific">Salinisphaera orenii YIM 95161</name>
    <dbReference type="NCBI Taxonomy" id="1051139"/>
    <lineage>
        <taxon>Bacteria</taxon>
        <taxon>Pseudomonadati</taxon>
        <taxon>Pseudomonadota</taxon>
        <taxon>Gammaproteobacteria</taxon>
        <taxon>Salinisphaerales</taxon>
        <taxon>Salinisphaeraceae</taxon>
        <taxon>Salinisphaera</taxon>
    </lineage>
</organism>
<dbReference type="SUPFAM" id="SSF55785">
    <property type="entry name" value="PYP-like sensor domain (PAS domain)"/>
    <property type="match status" value="1"/>
</dbReference>
<evidence type="ECO:0000256" key="4">
    <source>
        <dbReference type="SAM" id="Phobius"/>
    </source>
</evidence>
<dbReference type="SMART" id="SM00387">
    <property type="entry name" value="HATPase_c"/>
    <property type="match status" value="1"/>
</dbReference>
<protein>
    <recommendedName>
        <fullName evidence="2">histidine kinase</fullName>
        <ecNumber evidence="2">2.7.13.3</ecNumber>
    </recommendedName>
</protein>
<dbReference type="EC" id="2.7.13.3" evidence="2"/>
<dbReference type="Gene3D" id="3.30.450.20">
    <property type="entry name" value="PAS domain"/>
    <property type="match status" value="1"/>
</dbReference>
<evidence type="ECO:0000256" key="3">
    <source>
        <dbReference type="ARBA" id="ARBA00022553"/>
    </source>
</evidence>
<evidence type="ECO:0000256" key="2">
    <source>
        <dbReference type="ARBA" id="ARBA00012438"/>
    </source>
</evidence>
<dbReference type="PANTHER" id="PTHR43065">
    <property type="entry name" value="SENSOR HISTIDINE KINASE"/>
    <property type="match status" value="1"/>
</dbReference>
<evidence type="ECO:0000313" key="7">
    <source>
        <dbReference type="Proteomes" id="UP000285123"/>
    </source>
</evidence>
<dbReference type="InterPro" id="IPR003594">
    <property type="entry name" value="HATPase_dom"/>
</dbReference>
<dbReference type="Gene3D" id="1.10.287.130">
    <property type="match status" value="1"/>
</dbReference>
<dbReference type="GO" id="GO:0000155">
    <property type="term" value="F:phosphorelay sensor kinase activity"/>
    <property type="evidence" value="ECO:0007669"/>
    <property type="project" value="InterPro"/>
</dbReference>
<dbReference type="EMBL" id="AYKF01000001">
    <property type="protein sequence ID" value="ROO37641.1"/>
    <property type="molecule type" value="Genomic_DNA"/>
</dbReference>
<dbReference type="Pfam" id="PF25323">
    <property type="entry name" value="6TM_PilS"/>
    <property type="match status" value="1"/>
</dbReference>
<dbReference type="InterPro" id="IPR005467">
    <property type="entry name" value="His_kinase_dom"/>
</dbReference>
<feature type="transmembrane region" description="Helical" evidence="4">
    <location>
        <begin position="125"/>
        <end position="145"/>
    </location>
</feature>
<dbReference type="AlphaFoldDB" id="A0A423QAM5"/>
<dbReference type="InterPro" id="IPR035965">
    <property type="entry name" value="PAS-like_dom_sf"/>
</dbReference>
<dbReference type="PANTHER" id="PTHR43065:SF52">
    <property type="entry name" value="SENSOR PROTEIN KINASE PILS"/>
    <property type="match status" value="1"/>
</dbReference>
<evidence type="ECO:0000313" key="6">
    <source>
        <dbReference type="EMBL" id="ROO37641.1"/>
    </source>
</evidence>
<dbReference type="CDD" id="cd00082">
    <property type="entry name" value="HisKA"/>
    <property type="match status" value="1"/>
</dbReference>
<feature type="transmembrane region" description="Helical" evidence="4">
    <location>
        <begin position="85"/>
        <end position="113"/>
    </location>
</feature>
<evidence type="ECO:0000256" key="1">
    <source>
        <dbReference type="ARBA" id="ARBA00000085"/>
    </source>
</evidence>
<comment type="catalytic activity">
    <reaction evidence="1">
        <text>ATP + protein L-histidine = ADP + protein N-phospho-L-histidine.</text>
        <dbReference type="EC" id="2.7.13.3"/>
    </reaction>
</comment>